<keyword evidence="3" id="KW-1185">Reference proteome</keyword>
<dbReference type="CDD" id="cd05271">
    <property type="entry name" value="NDUFA9_like_SDR_a"/>
    <property type="match status" value="1"/>
</dbReference>
<dbReference type="FunFam" id="3.40.50.720:FF:000702">
    <property type="entry name" value="NADH dehydrogenase (Ubiquinone)"/>
    <property type="match status" value="1"/>
</dbReference>
<protein>
    <submittedName>
        <fullName evidence="2">NADH dehydrogenase</fullName>
    </submittedName>
</protein>
<reference evidence="3" key="1">
    <citation type="submission" date="2016-11" db="EMBL/GenBank/DDBJ databases">
        <authorList>
            <person name="Varghese N."/>
            <person name="Submissions S."/>
        </authorList>
    </citation>
    <scope>NUCLEOTIDE SEQUENCE [LARGE SCALE GENOMIC DNA]</scope>
    <source>
        <strain evidence="3">DSM 29440</strain>
    </source>
</reference>
<name>A0A1N6HGI8_9RHOB</name>
<dbReference type="Gene3D" id="3.40.50.720">
    <property type="entry name" value="NAD(P)-binding Rossmann-like Domain"/>
    <property type="match status" value="1"/>
</dbReference>
<evidence type="ECO:0000259" key="1">
    <source>
        <dbReference type="Pfam" id="PF01370"/>
    </source>
</evidence>
<sequence length="327" mass="34601">MSKLVTIYGGSGFLGRYIARRLAKQGWRVRAAVRRPNEAGFLRPYGVVGQVEPIFCNIRDDASVAQAMQGADLVINCVGVGGTYGKNNMDAVHVDGAGRIARMAAEQGVGGLVHVSAIGADVDGPSAYYRTKGKGEAAVTEAFPGAVILRPSLMFGPEDGFINLFASMSRFGPVMPVIGAGTRVQPVFVDDVAAAAEKAALGQAAAGVYELGGPEVLTIRALVEKILRIIRRKKIILPQPAFVSRLLAGSLDLAQTVTGGLFTNSLINRDQLKSLAVDNVVSKGAKGLEALGIEPTPMEAELPDYMWKFRPSGQYDAIKESAAKLKT</sequence>
<evidence type="ECO:0000313" key="3">
    <source>
        <dbReference type="Proteomes" id="UP000184932"/>
    </source>
</evidence>
<dbReference type="SUPFAM" id="SSF51735">
    <property type="entry name" value="NAD(P)-binding Rossmann-fold domains"/>
    <property type="match status" value="1"/>
</dbReference>
<dbReference type="STRING" id="1217970.SAMN05444002_3361"/>
<dbReference type="GO" id="GO:0044877">
    <property type="term" value="F:protein-containing complex binding"/>
    <property type="evidence" value="ECO:0007669"/>
    <property type="project" value="TreeGrafter"/>
</dbReference>
<gene>
    <name evidence="2" type="ORF">SAMN05444002_3361</name>
</gene>
<proteinExistence type="predicted"/>
<dbReference type="RefSeq" id="WP_074257271.1">
    <property type="nucleotide sequence ID" value="NZ_FSRL01000001.1"/>
</dbReference>
<evidence type="ECO:0000313" key="2">
    <source>
        <dbReference type="EMBL" id="SIO18978.1"/>
    </source>
</evidence>
<dbReference type="InterPro" id="IPR001509">
    <property type="entry name" value="Epimerase_deHydtase"/>
</dbReference>
<dbReference type="InterPro" id="IPR051207">
    <property type="entry name" value="ComplexI_NDUFA9_subunit"/>
</dbReference>
<dbReference type="EMBL" id="FSRL01000001">
    <property type="protein sequence ID" value="SIO18978.1"/>
    <property type="molecule type" value="Genomic_DNA"/>
</dbReference>
<dbReference type="PANTHER" id="PTHR12126:SF11">
    <property type="entry name" value="NADH DEHYDROGENASE [UBIQUINONE] 1 ALPHA SUBCOMPLEX SUBUNIT 9, MITOCHONDRIAL"/>
    <property type="match status" value="1"/>
</dbReference>
<organism evidence="2 3">
    <name type="scientific">Vannielia litorea</name>
    <dbReference type="NCBI Taxonomy" id="1217970"/>
    <lineage>
        <taxon>Bacteria</taxon>
        <taxon>Pseudomonadati</taxon>
        <taxon>Pseudomonadota</taxon>
        <taxon>Alphaproteobacteria</taxon>
        <taxon>Rhodobacterales</taxon>
        <taxon>Paracoccaceae</taxon>
        <taxon>Vannielia</taxon>
    </lineage>
</organism>
<dbReference type="Pfam" id="PF01370">
    <property type="entry name" value="Epimerase"/>
    <property type="match status" value="1"/>
</dbReference>
<dbReference type="Proteomes" id="UP000184932">
    <property type="component" value="Unassembled WGS sequence"/>
</dbReference>
<dbReference type="InterPro" id="IPR036291">
    <property type="entry name" value="NAD(P)-bd_dom_sf"/>
</dbReference>
<feature type="domain" description="NAD-dependent epimerase/dehydratase" evidence="1">
    <location>
        <begin position="5"/>
        <end position="201"/>
    </location>
</feature>
<accession>A0A1N6HGI8</accession>
<dbReference type="PANTHER" id="PTHR12126">
    <property type="entry name" value="NADH-UBIQUINONE OXIDOREDUCTASE 39 KDA SUBUNIT-RELATED"/>
    <property type="match status" value="1"/>
</dbReference>
<dbReference type="AlphaFoldDB" id="A0A1N6HGI8"/>
<dbReference type="OrthoDB" id="9776313at2"/>